<comment type="caution">
    <text evidence="3">The sequence shown here is derived from an EMBL/GenBank/DDBJ whole genome shotgun (WGS) entry which is preliminary data.</text>
</comment>
<dbReference type="Pfam" id="PF11957">
    <property type="entry name" value="efThoc1"/>
    <property type="match status" value="1"/>
</dbReference>
<dbReference type="GO" id="GO:0006406">
    <property type="term" value="P:mRNA export from nucleus"/>
    <property type="evidence" value="ECO:0007669"/>
    <property type="project" value="TreeGrafter"/>
</dbReference>
<dbReference type="InterPro" id="IPR008144">
    <property type="entry name" value="Guanylate_kin-like_dom"/>
</dbReference>
<feature type="compositionally biased region" description="Basic and acidic residues" evidence="1">
    <location>
        <begin position="232"/>
        <end position="250"/>
    </location>
</feature>
<evidence type="ECO:0000313" key="4">
    <source>
        <dbReference type="Proteomes" id="UP001244011"/>
    </source>
</evidence>
<feature type="region of interest" description="Disordered" evidence="1">
    <location>
        <begin position="801"/>
        <end position="840"/>
    </location>
</feature>
<dbReference type="GO" id="GO:0000445">
    <property type="term" value="C:THO complex part of transcription export complex"/>
    <property type="evidence" value="ECO:0007669"/>
    <property type="project" value="TreeGrafter"/>
</dbReference>
<dbReference type="SUPFAM" id="SSF52540">
    <property type="entry name" value="P-loop containing nucleoside triphosphate hydrolases"/>
    <property type="match status" value="1"/>
</dbReference>
<feature type="compositionally biased region" description="Basic and acidic residues" evidence="1">
    <location>
        <begin position="320"/>
        <end position="339"/>
    </location>
</feature>
<dbReference type="InterPro" id="IPR027417">
    <property type="entry name" value="P-loop_NTPase"/>
</dbReference>
<dbReference type="RefSeq" id="XP_060286034.1">
    <property type="nucleotide sequence ID" value="XM_060427131.1"/>
</dbReference>
<dbReference type="InterPro" id="IPR021861">
    <property type="entry name" value="THO_THOC1"/>
</dbReference>
<gene>
    <name evidence="3" type="ORF">QBC33DRAFT_529228</name>
</gene>
<keyword evidence="3" id="KW-0251">Elongation factor</keyword>
<dbReference type="Pfam" id="PF00625">
    <property type="entry name" value="Guanylate_kin"/>
    <property type="match status" value="1"/>
</dbReference>
<evidence type="ECO:0000259" key="2">
    <source>
        <dbReference type="PROSITE" id="PS50052"/>
    </source>
</evidence>
<dbReference type="Proteomes" id="UP001244011">
    <property type="component" value="Unassembled WGS sequence"/>
</dbReference>
<keyword evidence="4" id="KW-1185">Reference proteome</keyword>
<protein>
    <submittedName>
        <fullName evidence="3">THO complex subunit 1 transcription elongation factor-domain-containing protein</fullName>
    </submittedName>
</protein>
<dbReference type="PANTHER" id="PTHR13265:SF0">
    <property type="entry name" value="HPR1"/>
    <property type="match status" value="1"/>
</dbReference>
<name>A0AAJ0C8V4_9PEZI</name>
<feature type="domain" description="Guanylate kinase-like" evidence="2">
    <location>
        <begin position="616"/>
        <end position="797"/>
    </location>
</feature>
<dbReference type="AlphaFoldDB" id="A0AAJ0C8V4"/>
<dbReference type="Gene3D" id="3.40.50.300">
    <property type="entry name" value="P-loop containing nucleotide triphosphate hydrolases"/>
    <property type="match status" value="1"/>
</dbReference>
<dbReference type="GeneID" id="85310318"/>
<dbReference type="SMART" id="SM00072">
    <property type="entry name" value="GuKc"/>
    <property type="match status" value="1"/>
</dbReference>
<organism evidence="3 4">
    <name type="scientific">Phialemonium atrogriseum</name>
    <dbReference type="NCBI Taxonomy" id="1093897"/>
    <lineage>
        <taxon>Eukaryota</taxon>
        <taxon>Fungi</taxon>
        <taxon>Dikarya</taxon>
        <taxon>Ascomycota</taxon>
        <taxon>Pezizomycotina</taxon>
        <taxon>Sordariomycetes</taxon>
        <taxon>Sordariomycetidae</taxon>
        <taxon>Cephalothecales</taxon>
        <taxon>Cephalothecaceae</taxon>
        <taxon>Phialemonium</taxon>
    </lineage>
</organism>
<dbReference type="PROSITE" id="PS50052">
    <property type="entry name" value="GUANYLATE_KINASE_2"/>
    <property type="match status" value="1"/>
</dbReference>
<dbReference type="GO" id="GO:0003746">
    <property type="term" value="F:translation elongation factor activity"/>
    <property type="evidence" value="ECO:0007669"/>
    <property type="project" value="UniProtKB-KW"/>
</dbReference>
<feature type="region of interest" description="Disordered" evidence="1">
    <location>
        <begin position="232"/>
        <end position="261"/>
    </location>
</feature>
<dbReference type="InterPro" id="IPR008145">
    <property type="entry name" value="GK/Ca_channel_bsu"/>
</dbReference>
<evidence type="ECO:0000256" key="1">
    <source>
        <dbReference type="SAM" id="MobiDB-lite"/>
    </source>
</evidence>
<dbReference type="PANTHER" id="PTHR13265">
    <property type="entry name" value="THO COMPLEX SUBUNIT 1"/>
    <property type="match status" value="1"/>
</dbReference>
<dbReference type="CDD" id="cd00071">
    <property type="entry name" value="GMPK"/>
    <property type="match status" value="1"/>
</dbReference>
<feature type="region of interest" description="Disordered" evidence="1">
    <location>
        <begin position="310"/>
        <end position="348"/>
    </location>
</feature>
<proteinExistence type="predicted"/>
<keyword evidence="3" id="KW-0648">Protein biosynthesis</keyword>
<dbReference type="EMBL" id="MU839001">
    <property type="protein sequence ID" value="KAK1769821.1"/>
    <property type="molecule type" value="Genomic_DNA"/>
</dbReference>
<accession>A0AAJ0C8V4</accession>
<sequence length="840" mass="93952">MPSLEAESYGIPAVAAFKTLLDEVLQRARTVKQSSSIEPALNKSDFEDLQTRLWEVFSPAGAATAEESGDNKRSRRFAIIETAARDTLSTLIATTPIESPDFVKVWNFFDILSILSDSGQCEPALLFWLVEELLDSQTIAGCRKVFDFLESRRERITSKHFDQKKLAILRTCNELLRRLSRAEDTAFCGRVFIFLYQSFPLGDRSSVNLRGEYHVENITTFDQDLPKEEGENAEKMDVDTQTSDARKTPDPKSASKAVSFDGKKPLDPDALYPIFWSLQSSFSQPKKLFDATHFAEFKVGLEATISTFRSIKPDQGSRPVKQEKQTDDTKRSLKRKREDGDGDDELASTFNPKYLTSRDLFALEINDLSFRRHVLVQALIIMDFLLSLSAKAKEKLSTTKPPHIKAVMYSDQLLSEEDTKWAFGMKKTIADYIRQGTEGPYFFRMVETVLSRDKHWVRWKIENCVPIERPPVSPKEFNEAMVVAQKITTNKRLRPTPMGSLSLGFLSDGVEDSAMQKLKSEERYEPPDLVSFKRKIADDDFEIEMPTNNKTKAAAVEGKASKSWRALRIASKYKLVTFDKIDNPEKIDLIFEEDVPQEIEEPQDSAAGAADLPEDRRAVIIAGPQGSGKSSLIKMLLERKSGSFAKVAAHITRQPEDGEKNGHDFHFVDAQAFAMLRDGDQLLEFTDTEGVNHGTSRKAVEAISDSGKVPLLEMDRTGAQQIKDNGYTARFVFVKSPNVEVLQERLKEGGVSSDKMEEVLKTVSEDTAHADSGDFYDVVIVNDELEDAYKAVESFIYGSAASGDGVNGDPAHQAPGADVRMDDTPSGMEPRAEQVNGAQP</sequence>
<evidence type="ECO:0000313" key="3">
    <source>
        <dbReference type="EMBL" id="KAK1769821.1"/>
    </source>
</evidence>
<reference evidence="3" key="1">
    <citation type="submission" date="2023-06" db="EMBL/GenBank/DDBJ databases">
        <title>Genome-scale phylogeny and comparative genomics of the fungal order Sordariales.</title>
        <authorList>
            <consortium name="Lawrence Berkeley National Laboratory"/>
            <person name="Hensen N."/>
            <person name="Bonometti L."/>
            <person name="Westerberg I."/>
            <person name="Brannstrom I.O."/>
            <person name="Guillou S."/>
            <person name="Cros-Aarteil S."/>
            <person name="Calhoun S."/>
            <person name="Haridas S."/>
            <person name="Kuo A."/>
            <person name="Mondo S."/>
            <person name="Pangilinan J."/>
            <person name="Riley R."/>
            <person name="Labutti K."/>
            <person name="Andreopoulos B."/>
            <person name="Lipzen A."/>
            <person name="Chen C."/>
            <person name="Yanf M."/>
            <person name="Daum C."/>
            <person name="Ng V."/>
            <person name="Clum A."/>
            <person name="Steindorff A."/>
            <person name="Ohm R."/>
            <person name="Martin F."/>
            <person name="Silar P."/>
            <person name="Natvig D."/>
            <person name="Lalanne C."/>
            <person name="Gautier V."/>
            <person name="Ament-Velasquez S.L."/>
            <person name="Kruys A."/>
            <person name="Hutchinson M.I."/>
            <person name="Powell A.J."/>
            <person name="Barry K."/>
            <person name="Miller A.N."/>
            <person name="Grigoriev I.V."/>
            <person name="Debuchy R."/>
            <person name="Gladieux P."/>
            <person name="Thoren M.H."/>
            <person name="Johannesson H."/>
        </authorList>
    </citation>
    <scope>NUCLEOTIDE SEQUENCE</scope>
    <source>
        <strain evidence="3">8032-3</strain>
    </source>
</reference>